<keyword evidence="2" id="KW-1133">Transmembrane helix</keyword>
<sequence>MSRARNIFPTTSTATKADSPTYLIQMIGPTVKSANTKPEQIIYTRLISRTNPTDGETLGLWSFSPSAHTFCKQVEIRNHAPVGSPLGTRINSYDFSHVTRLPDESRLKLAQTSSSQVLLIQLSEDISCTMAEFTKRSLHRSRIPHLALSLLVKRATPPLRPRLEQEDAPRHISSSAQRWASPRQGLPRQRKFPPVRQQQPLSAILEELKEAPDDDSSSPPDRRRSLVPRLSFQAYFRVVMITGFVSALYFSYLYMSYTRAVKESAMLDLPQNADVSSRWMDMSRNFDDEVDLSEKLGRIRSKRRRLCQEANGNVLEVSVGTGRNMDLYNWDPIRTPRDKRIKSIVFNDQSEIMVYQAQKKFDQLQENSAPDEKFRGPVKFIVGDAGDRRVISRPEGGFDTIIQTMGVCSMANPVGFLRRLGDLCRQPGEKSTGVNLRPAVTEDSKTRHTDVGASEDEGQEDQGGKILLLEHGRSYHDFINQYLDNGAKMHAHRYGCWWNKDIEQVVRDSGLIIESKRRYHFGTTYEYILRPRRKEVK</sequence>
<evidence type="ECO:0000313" key="3">
    <source>
        <dbReference type="EMBL" id="KIX03164.1"/>
    </source>
</evidence>
<dbReference type="STRING" id="1442369.A0A0D2IBG5"/>
<protein>
    <submittedName>
        <fullName evidence="3">Uncharacterized protein</fullName>
    </submittedName>
</protein>
<dbReference type="Gene3D" id="3.40.50.150">
    <property type="entry name" value="Vaccinia Virus protein VP39"/>
    <property type="match status" value="1"/>
</dbReference>
<dbReference type="RefSeq" id="XP_013270300.1">
    <property type="nucleotide sequence ID" value="XM_013414846.1"/>
</dbReference>
<feature type="region of interest" description="Disordered" evidence="1">
    <location>
        <begin position="160"/>
        <end position="196"/>
    </location>
</feature>
<name>A0A0D2IBG5_9EURO</name>
<reference evidence="3 4" key="1">
    <citation type="submission" date="2015-01" db="EMBL/GenBank/DDBJ databases">
        <title>The Genome Sequence of Rhinocladiella mackenzie CBS 650.93.</title>
        <authorList>
            <consortium name="The Broad Institute Genomics Platform"/>
            <person name="Cuomo C."/>
            <person name="de Hoog S."/>
            <person name="Gorbushina A."/>
            <person name="Stielow B."/>
            <person name="Teixiera M."/>
            <person name="Abouelleil A."/>
            <person name="Chapman S.B."/>
            <person name="Priest M."/>
            <person name="Young S.K."/>
            <person name="Wortman J."/>
            <person name="Nusbaum C."/>
            <person name="Birren B."/>
        </authorList>
    </citation>
    <scope>NUCLEOTIDE SEQUENCE [LARGE SCALE GENOMIC DNA]</scope>
    <source>
        <strain evidence="3 4">CBS 650.93</strain>
    </source>
</reference>
<evidence type="ECO:0000256" key="1">
    <source>
        <dbReference type="SAM" id="MobiDB-lite"/>
    </source>
</evidence>
<feature type="compositionally biased region" description="Basic and acidic residues" evidence="1">
    <location>
        <begin position="161"/>
        <end position="170"/>
    </location>
</feature>
<dbReference type="PANTHER" id="PTHR42912">
    <property type="entry name" value="METHYLTRANSFERASE"/>
    <property type="match status" value="1"/>
</dbReference>
<dbReference type="GeneID" id="25294786"/>
<dbReference type="InterPro" id="IPR029063">
    <property type="entry name" value="SAM-dependent_MTases_sf"/>
</dbReference>
<dbReference type="SUPFAM" id="SSF53335">
    <property type="entry name" value="S-adenosyl-L-methionine-dependent methyltransferases"/>
    <property type="match status" value="1"/>
</dbReference>
<feature type="region of interest" description="Disordered" evidence="1">
    <location>
        <begin position="428"/>
        <end position="461"/>
    </location>
</feature>
<dbReference type="Proteomes" id="UP000053617">
    <property type="component" value="Unassembled WGS sequence"/>
</dbReference>
<feature type="transmembrane region" description="Helical" evidence="2">
    <location>
        <begin position="234"/>
        <end position="255"/>
    </location>
</feature>
<gene>
    <name evidence="3" type="ORF">Z518_06715</name>
</gene>
<keyword evidence="2" id="KW-0812">Transmembrane</keyword>
<dbReference type="GO" id="GO:0008168">
    <property type="term" value="F:methyltransferase activity"/>
    <property type="evidence" value="ECO:0007669"/>
    <property type="project" value="TreeGrafter"/>
</dbReference>
<keyword evidence="2" id="KW-0472">Membrane</keyword>
<dbReference type="HOGENOM" id="CLU_037990_3_2_1"/>
<dbReference type="OrthoDB" id="416496at2759"/>
<dbReference type="VEuPathDB" id="FungiDB:Z518_06715"/>
<dbReference type="PANTHER" id="PTHR42912:SF83">
    <property type="entry name" value="METHYLTRANSFERASE TYPE 11 DOMAIN-CONTAINING PROTEIN"/>
    <property type="match status" value="1"/>
</dbReference>
<dbReference type="AlphaFoldDB" id="A0A0D2IBG5"/>
<feature type="compositionally biased region" description="Basic and acidic residues" evidence="1">
    <location>
        <begin position="440"/>
        <end position="450"/>
    </location>
</feature>
<evidence type="ECO:0000256" key="2">
    <source>
        <dbReference type="SAM" id="Phobius"/>
    </source>
</evidence>
<proteinExistence type="predicted"/>
<dbReference type="InterPro" id="IPR050508">
    <property type="entry name" value="Methyltransf_Superfamily"/>
</dbReference>
<dbReference type="EMBL" id="KN847479">
    <property type="protein sequence ID" value="KIX03164.1"/>
    <property type="molecule type" value="Genomic_DNA"/>
</dbReference>
<organism evidence="3 4">
    <name type="scientific">Rhinocladiella mackenziei CBS 650.93</name>
    <dbReference type="NCBI Taxonomy" id="1442369"/>
    <lineage>
        <taxon>Eukaryota</taxon>
        <taxon>Fungi</taxon>
        <taxon>Dikarya</taxon>
        <taxon>Ascomycota</taxon>
        <taxon>Pezizomycotina</taxon>
        <taxon>Eurotiomycetes</taxon>
        <taxon>Chaetothyriomycetidae</taxon>
        <taxon>Chaetothyriales</taxon>
        <taxon>Herpotrichiellaceae</taxon>
        <taxon>Rhinocladiella</taxon>
    </lineage>
</organism>
<keyword evidence="4" id="KW-1185">Reference proteome</keyword>
<evidence type="ECO:0000313" key="4">
    <source>
        <dbReference type="Proteomes" id="UP000053617"/>
    </source>
</evidence>
<accession>A0A0D2IBG5</accession>